<reference evidence="5" key="1">
    <citation type="submission" date="2021-01" db="EMBL/GenBank/DDBJ databases">
        <authorList>
            <person name="Corre E."/>
            <person name="Pelletier E."/>
            <person name="Niang G."/>
            <person name="Scheremetjew M."/>
            <person name="Finn R."/>
            <person name="Kale V."/>
            <person name="Holt S."/>
            <person name="Cochrane G."/>
            <person name="Meng A."/>
            <person name="Brown T."/>
            <person name="Cohen L."/>
        </authorList>
    </citation>
    <scope>NUCLEOTIDE SEQUENCE</scope>
    <source>
        <strain evidence="5">CCMP325</strain>
    </source>
</reference>
<organism evidence="5">
    <name type="scientific">Hanusia phi</name>
    <dbReference type="NCBI Taxonomy" id="3032"/>
    <lineage>
        <taxon>Eukaryota</taxon>
        <taxon>Cryptophyceae</taxon>
        <taxon>Pyrenomonadales</taxon>
        <taxon>Geminigeraceae</taxon>
        <taxon>Hanusia</taxon>
    </lineage>
</organism>
<feature type="compositionally biased region" description="Low complexity" evidence="3">
    <location>
        <begin position="369"/>
        <end position="385"/>
    </location>
</feature>
<dbReference type="PANTHER" id="PTHR31356:SF66">
    <property type="entry name" value="CATALASE-PEROXIDASE"/>
    <property type="match status" value="1"/>
</dbReference>
<feature type="region of interest" description="Disordered" evidence="3">
    <location>
        <begin position="183"/>
        <end position="214"/>
    </location>
</feature>
<accession>A0A7S0EZC2</accession>
<dbReference type="PRINTS" id="PR00458">
    <property type="entry name" value="PEROXIDASE"/>
</dbReference>
<dbReference type="SUPFAM" id="SSF48113">
    <property type="entry name" value="Heme-dependent peroxidases"/>
    <property type="match status" value="1"/>
</dbReference>
<evidence type="ECO:0000256" key="2">
    <source>
        <dbReference type="RuleBase" id="RU004241"/>
    </source>
</evidence>
<evidence type="ECO:0000256" key="1">
    <source>
        <dbReference type="ARBA" id="ARBA00023002"/>
    </source>
</evidence>
<dbReference type="Gene3D" id="1.10.420.10">
    <property type="entry name" value="Peroxidase, domain 2"/>
    <property type="match status" value="1"/>
</dbReference>
<dbReference type="GO" id="GO:0004601">
    <property type="term" value="F:peroxidase activity"/>
    <property type="evidence" value="ECO:0007669"/>
    <property type="project" value="InterPro"/>
</dbReference>
<dbReference type="Gene3D" id="1.10.520.10">
    <property type="match status" value="1"/>
</dbReference>
<dbReference type="GO" id="GO:0034599">
    <property type="term" value="P:cellular response to oxidative stress"/>
    <property type="evidence" value="ECO:0007669"/>
    <property type="project" value="InterPro"/>
</dbReference>
<dbReference type="InterPro" id="IPR002016">
    <property type="entry name" value="Haem_peroxidase"/>
</dbReference>
<dbReference type="EMBL" id="HBEO01027505">
    <property type="protein sequence ID" value="CAD8499075.1"/>
    <property type="molecule type" value="Transcribed_RNA"/>
</dbReference>
<dbReference type="Pfam" id="PF00141">
    <property type="entry name" value="peroxidase"/>
    <property type="match status" value="1"/>
</dbReference>
<feature type="domain" description="Plant heme peroxidase family profile" evidence="4">
    <location>
        <begin position="148"/>
        <end position="361"/>
    </location>
</feature>
<dbReference type="AlphaFoldDB" id="A0A7S0EZC2"/>
<dbReference type="InterPro" id="IPR044831">
    <property type="entry name" value="Ccp1-like"/>
</dbReference>
<dbReference type="GO" id="GO:0020037">
    <property type="term" value="F:heme binding"/>
    <property type="evidence" value="ECO:0007669"/>
    <property type="project" value="InterPro"/>
</dbReference>
<dbReference type="FunFam" id="1.10.520.10:FF:000007">
    <property type="entry name" value="L-ascorbate peroxidase S chloroplastic/mitochondrial"/>
    <property type="match status" value="1"/>
</dbReference>
<protein>
    <recommendedName>
        <fullName evidence="4">Plant heme peroxidase family profile domain-containing protein</fullName>
    </recommendedName>
</protein>
<dbReference type="PRINTS" id="PR00459">
    <property type="entry name" value="ASPEROXIDASE"/>
</dbReference>
<keyword evidence="1" id="KW-0560">Oxidoreductase</keyword>
<evidence type="ECO:0000313" key="5">
    <source>
        <dbReference type="EMBL" id="CAD8499075.1"/>
    </source>
</evidence>
<evidence type="ECO:0000259" key="4">
    <source>
        <dbReference type="PROSITE" id="PS50873"/>
    </source>
</evidence>
<feature type="region of interest" description="Disordered" evidence="3">
    <location>
        <begin position="367"/>
        <end position="393"/>
    </location>
</feature>
<dbReference type="InterPro" id="IPR019793">
    <property type="entry name" value="Peroxidases_heam-ligand_BS"/>
</dbReference>
<dbReference type="PROSITE" id="PS00435">
    <property type="entry name" value="PEROXIDASE_1"/>
    <property type="match status" value="1"/>
</dbReference>
<gene>
    <name evidence="5" type="ORF">HPHI1048_LOCUS18594</name>
</gene>
<evidence type="ECO:0000256" key="3">
    <source>
        <dbReference type="SAM" id="MobiDB-lite"/>
    </source>
</evidence>
<name>A0A7S0EZC2_9CRYP</name>
<proteinExistence type="inferred from homology"/>
<dbReference type="CDD" id="cd00691">
    <property type="entry name" value="ascorbate_peroxidase"/>
    <property type="match status" value="1"/>
</dbReference>
<dbReference type="GO" id="GO:0042744">
    <property type="term" value="P:hydrogen peroxide catabolic process"/>
    <property type="evidence" value="ECO:0007669"/>
    <property type="project" value="TreeGrafter"/>
</dbReference>
<comment type="similarity">
    <text evidence="2">Belongs to the peroxidase family.</text>
</comment>
<dbReference type="InterPro" id="IPR002207">
    <property type="entry name" value="Peroxidase_I"/>
</dbReference>
<dbReference type="PANTHER" id="PTHR31356">
    <property type="entry name" value="THYLAKOID LUMENAL 29 KDA PROTEIN, CHLOROPLASTIC-RELATED"/>
    <property type="match status" value="1"/>
</dbReference>
<dbReference type="InterPro" id="IPR010255">
    <property type="entry name" value="Haem_peroxidase_sf"/>
</dbReference>
<dbReference type="PROSITE" id="PS50873">
    <property type="entry name" value="PEROXIDASE_4"/>
    <property type="match status" value="1"/>
</dbReference>
<dbReference type="GO" id="GO:0000302">
    <property type="term" value="P:response to reactive oxygen species"/>
    <property type="evidence" value="ECO:0007669"/>
    <property type="project" value="TreeGrafter"/>
</dbReference>
<sequence length="573" mass="60702">MALSIAAIGAAMAFEVPSSTLLLSSRAPSLCHARFTRPMAVTRAGVRAGRAGLVQGMSMTSVEVKTQQLAGAKAALRELIDQTNANPIMVRLAWHDSGTYDSSIKEFPKAGGATGSIRFDPEIHHGANAGLTNAVKLLEPIKQKFPAVSYADLFQMASAVSIELAGGPKIAMKYGRVDAAGPRDCSPEGNLPDAEAGASGKFGGKGGTASTEDSTAAGHLRKVFYRMGLGDEEIVALSGAHTIGRAYKDRSGLGKEVTKFTDGSKVVRADGKAGSGKAGGSSWTEKWLTFDNSYFTTIPDPKADPELLKLTSDRTLFEDPGFKPFAEKFRDSNEAFFESYAKAHKRLSELGSKFNPPEGIILPEDVPKKAAPAPAPKKAAAKAPAGGSTSDSSMGFTGVPADFSRPSSAYAAEPKDQTFLGMRGPRAAGHREKFGGKHAAVSLAMAALLFQPISQAGMYSLDASGALSKQSFSNLEVPGFGNVKKVPTIESFFPFGKTGFEASPVLFSKNSMVVVEDPRAGCGAMYTDGACHTFLDEMSDLLKKKPETLPRSEAKPLYFTQWSYEHAAWNAKK</sequence>